<sequence>MGVIERKDLKYEYSDVAANGDDPKETGKRDRDRLNRQESYEVVDFINSFCKKYGLTTKEEALEVEELLQGEVPSDLVKKEDITNWLEEKLELGKSE</sequence>
<feature type="compositionally biased region" description="Basic and acidic residues" evidence="1">
    <location>
        <begin position="21"/>
        <end position="33"/>
    </location>
</feature>
<keyword evidence="3" id="KW-1185">Reference proteome</keyword>
<protein>
    <submittedName>
        <fullName evidence="2">Uncharacterized protein</fullName>
    </submittedName>
</protein>
<gene>
    <name evidence="2" type="ORF">MARIT_1742</name>
</gene>
<dbReference type="STRING" id="1349785.GCA_000509405_02266"/>
<dbReference type="GeneID" id="47723248"/>
<evidence type="ECO:0000313" key="3">
    <source>
        <dbReference type="Proteomes" id="UP000231564"/>
    </source>
</evidence>
<name>A0A2H1E9S3_9FLAO</name>
<dbReference type="EMBL" id="LT634361">
    <property type="protein sequence ID" value="SFZ82763.1"/>
    <property type="molecule type" value="Genomic_DNA"/>
</dbReference>
<dbReference type="KEGG" id="tmar:MARIT_1742"/>
<dbReference type="Proteomes" id="UP000231564">
    <property type="component" value="Chromosome MARIT"/>
</dbReference>
<organism evidence="2 3">
    <name type="scientific">Tenacibaculum maritimum NCIMB 2154</name>
    <dbReference type="NCBI Taxonomy" id="1349785"/>
    <lineage>
        <taxon>Bacteria</taxon>
        <taxon>Pseudomonadati</taxon>
        <taxon>Bacteroidota</taxon>
        <taxon>Flavobacteriia</taxon>
        <taxon>Flavobacteriales</taxon>
        <taxon>Flavobacteriaceae</taxon>
        <taxon>Tenacibaculum</taxon>
    </lineage>
</organism>
<feature type="region of interest" description="Disordered" evidence="1">
    <location>
        <begin position="14"/>
        <end position="33"/>
    </location>
</feature>
<reference evidence="2 3" key="1">
    <citation type="submission" date="2016-11" db="EMBL/GenBank/DDBJ databases">
        <authorList>
            <person name="Jaros S."/>
            <person name="Januszkiewicz K."/>
            <person name="Wedrychowicz H."/>
        </authorList>
    </citation>
    <scope>NUCLEOTIDE SEQUENCE [LARGE SCALE GENOMIC DNA]</scope>
    <source>
        <strain evidence="2">NCIMB 2154T</strain>
    </source>
</reference>
<evidence type="ECO:0000313" key="2">
    <source>
        <dbReference type="EMBL" id="SFZ82763.1"/>
    </source>
</evidence>
<proteinExistence type="predicted"/>
<evidence type="ECO:0000256" key="1">
    <source>
        <dbReference type="SAM" id="MobiDB-lite"/>
    </source>
</evidence>
<accession>A0A2H1E9S3</accession>
<dbReference type="AlphaFoldDB" id="A0A2H1E9S3"/>
<dbReference type="RefSeq" id="WP_024740555.1">
    <property type="nucleotide sequence ID" value="NZ_BAUG01000008.1"/>
</dbReference>
<dbReference type="OrthoDB" id="796745at2"/>